<evidence type="ECO:0000313" key="4">
    <source>
        <dbReference type="Proteomes" id="UP000254519"/>
    </source>
</evidence>
<dbReference type="Proteomes" id="UP000254519">
    <property type="component" value="Unassembled WGS sequence"/>
</dbReference>
<dbReference type="OrthoDB" id="2168558at2"/>
<protein>
    <submittedName>
        <fullName evidence="3">Protein of uncharacterized function (DUF1510)</fullName>
    </submittedName>
</protein>
<keyword evidence="1" id="KW-0472">Membrane</keyword>
<evidence type="ECO:0000256" key="1">
    <source>
        <dbReference type="SAM" id="Phobius"/>
    </source>
</evidence>
<reference evidence="3 4" key="1">
    <citation type="submission" date="2018-06" db="EMBL/GenBank/DDBJ databases">
        <authorList>
            <consortium name="Pathogen Informatics"/>
            <person name="Doyle S."/>
        </authorList>
    </citation>
    <scope>NUCLEOTIDE SEQUENCE [LARGE SCALE GENOMIC DNA]</scope>
    <source>
        <strain evidence="4">ATCC 11859 / DSM 33 / NCIB 8841 / NCTC 4822</strain>
    </source>
</reference>
<keyword evidence="1" id="KW-0812">Transmembrane</keyword>
<name>A0A380BMS4_SPOPA</name>
<organism evidence="3 4">
    <name type="scientific">Sporosarcina pasteurii</name>
    <name type="common">Bacillus pasteurii</name>
    <dbReference type="NCBI Taxonomy" id="1474"/>
    <lineage>
        <taxon>Bacteria</taxon>
        <taxon>Bacillati</taxon>
        <taxon>Bacillota</taxon>
        <taxon>Bacilli</taxon>
        <taxon>Bacillales</taxon>
        <taxon>Caryophanaceae</taxon>
        <taxon>Sporosarcina</taxon>
    </lineage>
</organism>
<keyword evidence="4" id="KW-1185">Reference proteome</keyword>
<dbReference type="EMBL" id="UGYZ01000002">
    <property type="protein sequence ID" value="SUJ03780.1"/>
    <property type="molecule type" value="Genomic_DNA"/>
</dbReference>
<dbReference type="Pfam" id="PF07423">
    <property type="entry name" value="DUF1510"/>
    <property type="match status" value="1"/>
</dbReference>
<keyword evidence="1" id="KW-1133">Transmembrane helix</keyword>
<dbReference type="AlphaFoldDB" id="A0A380BMS4"/>
<proteinExistence type="predicted"/>
<feature type="domain" description="DUF1510" evidence="2">
    <location>
        <begin position="123"/>
        <end position="215"/>
    </location>
</feature>
<accession>A0A380BMS4</accession>
<gene>
    <name evidence="3" type="ORF">NCTC4822_01466</name>
</gene>
<evidence type="ECO:0000313" key="3">
    <source>
        <dbReference type="EMBL" id="SUJ03780.1"/>
    </source>
</evidence>
<evidence type="ECO:0000259" key="2">
    <source>
        <dbReference type="Pfam" id="PF07423"/>
    </source>
</evidence>
<feature type="transmembrane region" description="Helical" evidence="1">
    <location>
        <begin position="21"/>
        <end position="42"/>
    </location>
</feature>
<dbReference type="RefSeq" id="WP_115360867.1">
    <property type="nucleotide sequence ID" value="NZ_CP038012.1"/>
</dbReference>
<sequence>MNNPENNFSRLHRKKKRKDKILNVLIAVVVVAIVITASIIFLGGAKEQSEKEDIINNEEIVEQNTDDEVLEEEETSLNDEEVENVETIDEDAASDEVEDVEIDEVEDVEITVNPNDPIVSQSIVNPAWEPIGTEQSGEHVSVYKRNSVDWKEKEQALIYATGISAENMIIWKLKNGGSPQKSIGIISTKDKTEKYRVFLEWVDNEGWKPVKMDVLTTLDFNY</sequence>
<dbReference type="InterPro" id="IPR009988">
    <property type="entry name" value="DUF1510"/>
</dbReference>